<feature type="transmembrane region" description="Helical" evidence="8">
    <location>
        <begin position="194"/>
        <end position="213"/>
    </location>
</feature>
<dbReference type="GO" id="GO:0005886">
    <property type="term" value="C:plasma membrane"/>
    <property type="evidence" value="ECO:0007669"/>
    <property type="project" value="UniProtKB-SubCell"/>
</dbReference>
<keyword evidence="5 8" id="KW-1133">Transmembrane helix</keyword>
<feature type="transmembrane region" description="Helical" evidence="8">
    <location>
        <begin position="142"/>
        <end position="161"/>
    </location>
</feature>
<evidence type="ECO:0000256" key="3">
    <source>
        <dbReference type="ARBA" id="ARBA00022679"/>
    </source>
</evidence>
<keyword evidence="6 8" id="KW-0472">Membrane</keyword>
<keyword evidence="10" id="KW-1185">Reference proteome</keyword>
<feature type="transmembrane region" description="Helical" evidence="8">
    <location>
        <begin position="218"/>
        <end position="237"/>
    </location>
</feature>
<organism evidence="9 10">
    <name type="scientific">Crocosphaera chwakensis CCY0110</name>
    <dbReference type="NCBI Taxonomy" id="391612"/>
    <lineage>
        <taxon>Bacteria</taxon>
        <taxon>Bacillati</taxon>
        <taxon>Cyanobacteriota</taxon>
        <taxon>Cyanophyceae</taxon>
        <taxon>Oscillatoriophycideae</taxon>
        <taxon>Chroococcales</taxon>
        <taxon>Aphanothecaceae</taxon>
        <taxon>Crocosphaera</taxon>
        <taxon>Crocosphaera chwakensis</taxon>
    </lineage>
</organism>
<dbReference type="EMBL" id="AAXW01000101">
    <property type="protein sequence ID" value="EAZ88170.1"/>
    <property type="molecule type" value="Genomic_DNA"/>
</dbReference>
<dbReference type="GO" id="GO:0016758">
    <property type="term" value="F:hexosyltransferase activity"/>
    <property type="evidence" value="ECO:0007669"/>
    <property type="project" value="InterPro"/>
</dbReference>
<evidence type="ECO:0000256" key="5">
    <source>
        <dbReference type="ARBA" id="ARBA00022989"/>
    </source>
</evidence>
<feature type="transmembrane region" description="Helical" evidence="8">
    <location>
        <begin position="85"/>
        <end position="105"/>
    </location>
</feature>
<sequence length="360" mass="40660">MRLFYNFKSNKLTRNGLLILAIIVFCLSLIYLTTKVFIKVPDAQGLDFRFLWLAGKLWGEGKNPYDNMIWVSEYKSFFGYEKPNWAYPPHFAPILMFLAIFPFKIAELLWRVINYSSLIIIIIMTGLWIKNYKVKLNFWKDIRFWIGASYCCLLQSTLIVFSLGQTSIICVLGLVLILYGACQNYLILGIVGGYLLSIKPQIAIVILTALFFAGHHRIVAGSIVLITLASALAFYQTGLSENIQGFLTNLSAYSQEKVNQPPDLTGLVHLIDYFLSIQVSSKIMALFGVILGTLCGFLISRGRTNSLIKLGFDGSKPNFFQIGSIILTVIATGFLMPIHVYDFVIFLPIVIASLYLPFRY</sequence>
<dbReference type="AlphaFoldDB" id="A3IZD7"/>
<keyword evidence="3" id="KW-0808">Transferase</keyword>
<name>A3IZD7_9CHRO</name>
<reference evidence="9 10" key="1">
    <citation type="submission" date="2007-03" db="EMBL/GenBank/DDBJ databases">
        <authorList>
            <person name="Stal L."/>
            <person name="Ferriera S."/>
            <person name="Johnson J."/>
            <person name="Kravitz S."/>
            <person name="Beeson K."/>
            <person name="Sutton G."/>
            <person name="Rogers Y.-H."/>
            <person name="Friedman R."/>
            <person name="Frazier M."/>
            <person name="Venter J.C."/>
        </authorList>
    </citation>
    <scope>NUCLEOTIDE SEQUENCE [LARGE SCALE GENOMIC DNA]</scope>
    <source>
        <strain evidence="9 10">CCY0110</strain>
    </source>
</reference>
<dbReference type="Pfam" id="PF09594">
    <property type="entry name" value="GT87"/>
    <property type="match status" value="1"/>
</dbReference>
<dbReference type="OrthoDB" id="581556at2"/>
<dbReference type="Proteomes" id="UP000003781">
    <property type="component" value="Unassembled WGS sequence"/>
</dbReference>
<evidence type="ECO:0000313" key="10">
    <source>
        <dbReference type="Proteomes" id="UP000003781"/>
    </source>
</evidence>
<dbReference type="RefSeq" id="WP_008278754.1">
    <property type="nucleotide sequence ID" value="NZ_AAXW01000101.1"/>
</dbReference>
<evidence type="ECO:0000256" key="8">
    <source>
        <dbReference type="SAM" id="Phobius"/>
    </source>
</evidence>
<keyword evidence="2" id="KW-1003">Cell membrane</keyword>
<dbReference type="InterPro" id="IPR018584">
    <property type="entry name" value="GT87"/>
</dbReference>
<evidence type="ECO:0000256" key="2">
    <source>
        <dbReference type="ARBA" id="ARBA00022475"/>
    </source>
</evidence>
<feature type="transmembrane region" description="Helical" evidence="8">
    <location>
        <begin position="319"/>
        <end position="335"/>
    </location>
</feature>
<evidence type="ECO:0000256" key="1">
    <source>
        <dbReference type="ARBA" id="ARBA00004651"/>
    </source>
</evidence>
<comment type="caution">
    <text evidence="9">The sequence shown here is derived from an EMBL/GenBank/DDBJ whole genome shotgun (WGS) entry which is preliminary data.</text>
</comment>
<gene>
    <name evidence="9" type="ORF">CY0110_07054</name>
</gene>
<protein>
    <recommendedName>
        <fullName evidence="11">DUF2029 domain-containing protein</fullName>
    </recommendedName>
</protein>
<evidence type="ECO:0000256" key="7">
    <source>
        <dbReference type="ARBA" id="ARBA00024033"/>
    </source>
</evidence>
<evidence type="ECO:0000256" key="6">
    <source>
        <dbReference type="ARBA" id="ARBA00023136"/>
    </source>
</evidence>
<feature type="transmembrane region" description="Helical" evidence="8">
    <location>
        <begin position="273"/>
        <end position="299"/>
    </location>
</feature>
<proteinExistence type="inferred from homology"/>
<evidence type="ECO:0000256" key="4">
    <source>
        <dbReference type="ARBA" id="ARBA00022692"/>
    </source>
</evidence>
<feature type="non-terminal residue" evidence="9">
    <location>
        <position position="360"/>
    </location>
</feature>
<comment type="subcellular location">
    <subcellularLocation>
        <location evidence="1">Cell membrane</location>
        <topology evidence="1">Multi-pass membrane protein</topology>
    </subcellularLocation>
</comment>
<feature type="transmembrane region" description="Helical" evidence="8">
    <location>
        <begin position="112"/>
        <end position="130"/>
    </location>
</feature>
<evidence type="ECO:0008006" key="11">
    <source>
        <dbReference type="Google" id="ProtNLM"/>
    </source>
</evidence>
<comment type="similarity">
    <text evidence="7">Belongs to the glycosyltransferase 87 family.</text>
</comment>
<feature type="transmembrane region" description="Helical" evidence="8">
    <location>
        <begin position="12"/>
        <end position="32"/>
    </location>
</feature>
<accession>A3IZD7</accession>
<evidence type="ECO:0000313" key="9">
    <source>
        <dbReference type="EMBL" id="EAZ88170.1"/>
    </source>
</evidence>
<feature type="transmembrane region" description="Helical" evidence="8">
    <location>
        <begin position="168"/>
        <end position="188"/>
    </location>
</feature>
<keyword evidence="4 8" id="KW-0812">Transmembrane</keyword>